<sequence>MNTGKLRYILLFLAISISAVYAQSGHDYIEFRGKIIDRTSSLPLTYCNVLVTGMNIATVTNAEGEFIIKIPEIKEEVNLLIRHIGYKNRKISLKELNTMKGVIQMEQAAFQLPQIDVLTQDANVLVRRMFEKVPDNFSLQEVFMTAFYRESIRKGRNYVSLSEAVVDIQKQPYDSYRNDLAKLYKARKQTDYTKLDTLVFKLMGGPYNNLYLDIVKHPDIVFTDEMFRKYYFTFDRIEWMDDRLIYVVNFNHYPTKDEALYSGKFYIDATTMALKTAIFSLNLQNEEKATDMFIRKKPLNAKVTTIQADYRMDYIEKDGKWYYAYSRIELGMKINWKKKLFNSNYYSAIEMAVTDRESGSDNKAIKFRERLRSNVIISETADGFSDPDFWGPLNVIEPDKPIEAAIRKIQRNLDRN</sequence>
<gene>
    <name evidence="1" type="ORF">SDC9_42077</name>
</gene>
<evidence type="ECO:0008006" key="2">
    <source>
        <dbReference type="Google" id="ProtNLM"/>
    </source>
</evidence>
<dbReference type="AlphaFoldDB" id="A0A644VWQ6"/>
<dbReference type="SUPFAM" id="SSF49464">
    <property type="entry name" value="Carboxypeptidase regulatory domain-like"/>
    <property type="match status" value="1"/>
</dbReference>
<protein>
    <recommendedName>
        <fullName evidence="2">TonB-dependent receptor SusC</fullName>
    </recommendedName>
</protein>
<dbReference type="InterPro" id="IPR008969">
    <property type="entry name" value="CarboxyPept-like_regulatory"/>
</dbReference>
<name>A0A644VWQ6_9ZZZZ</name>
<dbReference type="EMBL" id="VSSQ01000486">
    <property type="protein sequence ID" value="MPL95904.1"/>
    <property type="molecule type" value="Genomic_DNA"/>
</dbReference>
<evidence type="ECO:0000313" key="1">
    <source>
        <dbReference type="EMBL" id="MPL95904.1"/>
    </source>
</evidence>
<proteinExistence type="predicted"/>
<dbReference type="Pfam" id="PF13715">
    <property type="entry name" value="CarbopepD_reg_2"/>
    <property type="match status" value="1"/>
</dbReference>
<accession>A0A644VWQ6</accession>
<comment type="caution">
    <text evidence="1">The sequence shown here is derived from an EMBL/GenBank/DDBJ whole genome shotgun (WGS) entry which is preliminary data.</text>
</comment>
<organism evidence="1">
    <name type="scientific">bioreactor metagenome</name>
    <dbReference type="NCBI Taxonomy" id="1076179"/>
    <lineage>
        <taxon>unclassified sequences</taxon>
        <taxon>metagenomes</taxon>
        <taxon>ecological metagenomes</taxon>
    </lineage>
</organism>
<reference evidence="1" key="1">
    <citation type="submission" date="2019-08" db="EMBL/GenBank/DDBJ databases">
        <authorList>
            <person name="Kucharzyk K."/>
            <person name="Murdoch R.W."/>
            <person name="Higgins S."/>
            <person name="Loffler F."/>
        </authorList>
    </citation>
    <scope>NUCLEOTIDE SEQUENCE</scope>
</reference>